<protein>
    <submittedName>
        <fullName evidence="1">Uncharacterized protein</fullName>
    </submittedName>
</protein>
<dbReference type="Gramene" id="ORUFI08G14340.1">
    <property type="protein sequence ID" value="ORUFI08G14340.1"/>
    <property type="gene ID" value="ORUFI08G14340"/>
</dbReference>
<evidence type="ECO:0000313" key="2">
    <source>
        <dbReference type="Proteomes" id="UP000008022"/>
    </source>
</evidence>
<reference evidence="2" key="1">
    <citation type="submission" date="2013-06" db="EMBL/GenBank/DDBJ databases">
        <authorList>
            <person name="Zhao Q."/>
        </authorList>
    </citation>
    <scope>NUCLEOTIDE SEQUENCE</scope>
    <source>
        <strain evidence="2">cv. W1943</strain>
    </source>
</reference>
<evidence type="ECO:0000313" key="1">
    <source>
        <dbReference type="EnsemblPlants" id="ORUFI08G14340.1"/>
    </source>
</evidence>
<dbReference type="AlphaFoldDB" id="A0A0E0QI81"/>
<dbReference type="Proteomes" id="UP000008022">
    <property type="component" value="Unassembled WGS sequence"/>
</dbReference>
<proteinExistence type="predicted"/>
<organism evidence="1 2">
    <name type="scientific">Oryza rufipogon</name>
    <name type="common">Brownbeard rice</name>
    <name type="synonym">Asian wild rice</name>
    <dbReference type="NCBI Taxonomy" id="4529"/>
    <lineage>
        <taxon>Eukaryota</taxon>
        <taxon>Viridiplantae</taxon>
        <taxon>Streptophyta</taxon>
        <taxon>Embryophyta</taxon>
        <taxon>Tracheophyta</taxon>
        <taxon>Spermatophyta</taxon>
        <taxon>Magnoliopsida</taxon>
        <taxon>Liliopsida</taxon>
        <taxon>Poales</taxon>
        <taxon>Poaceae</taxon>
        <taxon>BOP clade</taxon>
        <taxon>Oryzoideae</taxon>
        <taxon>Oryzeae</taxon>
        <taxon>Oryzinae</taxon>
        <taxon>Oryza</taxon>
    </lineage>
</organism>
<dbReference type="EnsemblPlants" id="ORUFI08G14340.1">
    <property type="protein sequence ID" value="ORUFI08G14340.1"/>
    <property type="gene ID" value="ORUFI08G14340"/>
</dbReference>
<name>A0A0E0QI81_ORYRU</name>
<keyword evidence="2" id="KW-1185">Reference proteome</keyword>
<accession>A0A0E0QI81</accession>
<sequence length="80" mass="9338">MADTIKKRDFNNEPGHWSLRPLWSQIQRDIAENLFQVAWIPWKINKVADKVKVKELGKIGVDLYCLVGFCGSCWFCNRLV</sequence>
<reference evidence="1" key="2">
    <citation type="submission" date="2015-06" db="UniProtKB">
        <authorList>
            <consortium name="EnsemblPlants"/>
        </authorList>
    </citation>
    <scope>IDENTIFICATION</scope>
</reference>
<dbReference type="HOGENOM" id="CLU_2594036_0_0_1"/>